<dbReference type="InterPro" id="IPR052526">
    <property type="entry name" value="HTH-type_Bedaq_tolerance"/>
</dbReference>
<organism evidence="2 3">
    <name type="scientific">Brucella haematophila</name>
    <dbReference type="NCBI Taxonomy" id="419474"/>
    <lineage>
        <taxon>Bacteria</taxon>
        <taxon>Pseudomonadati</taxon>
        <taxon>Pseudomonadota</taxon>
        <taxon>Alphaproteobacteria</taxon>
        <taxon>Hyphomicrobiales</taxon>
        <taxon>Brucellaceae</taxon>
        <taxon>Brucella/Ochrobactrum group</taxon>
        <taxon>Brucella</taxon>
    </lineage>
</organism>
<comment type="caution">
    <text evidence="2">The sequence shown here is derived from an EMBL/GenBank/DDBJ whole genome shotgun (WGS) entry which is preliminary data.</text>
</comment>
<evidence type="ECO:0000313" key="3">
    <source>
        <dbReference type="Proteomes" id="UP000704467"/>
    </source>
</evidence>
<dbReference type="InterPro" id="IPR036390">
    <property type="entry name" value="WH_DNA-bd_sf"/>
</dbReference>
<proteinExistence type="predicted"/>
<reference evidence="2 3" key="1">
    <citation type="submission" date="2020-03" db="EMBL/GenBank/DDBJ databases">
        <title>Whole genome sequencing of clinical and environmental type strains of Ochrobactrum.</title>
        <authorList>
            <person name="Dharne M."/>
        </authorList>
    </citation>
    <scope>NUCLEOTIDE SEQUENCE [LARGE SCALE GENOMIC DNA]</scope>
    <source>
        <strain evidence="2 3">CIP 109452</strain>
    </source>
</reference>
<dbReference type="InterPro" id="IPR000835">
    <property type="entry name" value="HTH_MarR-typ"/>
</dbReference>
<accession>A0ABX1DUY1</accession>
<evidence type="ECO:0000313" key="2">
    <source>
        <dbReference type="EMBL" id="NKC05057.1"/>
    </source>
</evidence>
<name>A0ABX1DUY1_9HYPH</name>
<dbReference type="PANTHER" id="PTHR39515:SF2">
    <property type="entry name" value="HTH-TYPE TRANSCRIPTIONAL REGULATOR RV0880"/>
    <property type="match status" value="1"/>
</dbReference>
<dbReference type="Gene3D" id="1.10.10.10">
    <property type="entry name" value="Winged helix-like DNA-binding domain superfamily/Winged helix DNA-binding domain"/>
    <property type="match status" value="1"/>
</dbReference>
<dbReference type="Proteomes" id="UP000704467">
    <property type="component" value="Unassembled WGS sequence"/>
</dbReference>
<dbReference type="EMBL" id="JAAVLN010000003">
    <property type="protein sequence ID" value="NKC05057.1"/>
    <property type="molecule type" value="Genomic_DNA"/>
</dbReference>
<protein>
    <recommendedName>
        <fullName evidence="1">HTH marR-type domain-containing protein</fullName>
    </recommendedName>
</protein>
<dbReference type="PANTHER" id="PTHR39515">
    <property type="entry name" value="CONSERVED PROTEIN"/>
    <property type="match status" value="1"/>
</dbReference>
<keyword evidence="3" id="KW-1185">Reference proteome</keyword>
<dbReference type="SUPFAM" id="SSF46785">
    <property type="entry name" value="Winged helix' DNA-binding domain"/>
    <property type="match status" value="1"/>
</dbReference>
<evidence type="ECO:0000259" key="1">
    <source>
        <dbReference type="PROSITE" id="PS50995"/>
    </source>
</evidence>
<dbReference type="PROSITE" id="PS50995">
    <property type="entry name" value="HTH_MARR_2"/>
    <property type="match status" value="1"/>
</dbReference>
<dbReference type="InterPro" id="IPR036388">
    <property type="entry name" value="WH-like_DNA-bd_sf"/>
</dbReference>
<gene>
    <name evidence="2" type="ORF">HED55_23490</name>
</gene>
<feature type="domain" description="HTH marR-type" evidence="1">
    <location>
        <begin position="1"/>
        <end position="76"/>
    </location>
</feature>
<sequence>MRLVAAQLEADGLVCKLLNPADRRSQLLSITEQGREILSLSREARTTKIAALIEERLTEEDRRKLEAAILVIERLC</sequence>